<evidence type="ECO:0000256" key="2">
    <source>
        <dbReference type="SAM" id="SignalP"/>
    </source>
</evidence>
<organism evidence="3 4">
    <name type="scientific">Actinacidiphila reveromycinica</name>
    <dbReference type="NCBI Taxonomy" id="659352"/>
    <lineage>
        <taxon>Bacteria</taxon>
        <taxon>Bacillati</taxon>
        <taxon>Actinomycetota</taxon>
        <taxon>Actinomycetes</taxon>
        <taxon>Kitasatosporales</taxon>
        <taxon>Streptomycetaceae</taxon>
        <taxon>Actinacidiphila</taxon>
    </lineage>
</organism>
<protein>
    <submittedName>
        <fullName evidence="3">Uncharacterized protein</fullName>
    </submittedName>
</protein>
<evidence type="ECO:0000313" key="4">
    <source>
        <dbReference type="Proteomes" id="UP000595703"/>
    </source>
</evidence>
<feature type="compositionally biased region" description="Low complexity" evidence="1">
    <location>
        <begin position="30"/>
        <end position="41"/>
    </location>
</feature>
<dbReference type="PROSITE" id="PS51257">
    <property type="entry name" value="PROKAR_LIPOPROTEIN"/>
    <property type="match status" value="1"/>
</dbReference>
<dbReference type="Proteomes" id="UP000595703">
    <property type="component" value="Chromosome"/>
</dbReference>
<dbReference type="KEGG" id="arev:RVR_6592"/>
<name>A0A7U3UW07_9ACTN</name>
<reference evidence="3 4" key="2">
    <citation type="journal article" date="2011" name="J. Antibiot.">
        <title>Furaquinocins I and J: novel polyketide isoprenoid hybrid compounds from Streptomyces reveromyceticus SN-593.</title>
        <authorList>
            <person name="Panthee S."/>
            <person name="Takahashi S."/>
            <person name="Takagi H."/>
            <person name="Nogawa T."/>
            <person name="Oowada E."/>
            <person name="Uramoto M."/>
            <person name="Osada H."/>
        </authorList>
    </citation>
    <scope>NUCLEOTIDE SEQUENCE [LARGE SCALE GENOMIC DNA]</scope>
    <source>
        <strain evidence="3 4">SN-593</strain>
    </source>
</reference>
<dbReference type="EMBL" id="AP018365">
    <property type="protein sequence ID" value="BBA99809.1"/>
    <property type="molecule type" value="Genomic_DNA"/>
</dbReference>
<reference evidence="3 4" key="4">
    <citation type="journal article" date="2020" name="Sci. Rep.">
        <title>beta-carboline chemical signals induce reveromycin production through a LuxR family regulator in Streptomyces sp. SN-593.</title>
        <authorList>
            <person name="Panthee S."/>
            <person name="Kito N."/>
            <person name="Hayashi T."/>
            <person name="Shimizu T."/>
            <person name="Ishikawa J."/>
            <person name="Hamamoto H."/>
            <person name="Osada H."/>
            <person name="Takahashi S."/>
        </authorList>
    </citation>
    <scope>NUCLEOTIDE SEQUENCE [LARGE SCALE GENOMIC DNA]</scope>
    <source>
        <strain evidence="3 4">SN-593</strain>
    </source>
</reference>
<feature type="compositionally biased region" description="Low complexity" evidence="1">
    <location>
        <begin position="49"/>
        <end position="62"/>
    </location>
</feature>
<sequence length="62" mass="5688">MSPRFPAGPGVIALTVLAAGAVTALSGCGGHAAAHAAGTTPHTPPPAASAPVHAEAPSGARG</sequence>
<evidence type="ECO:0000313" key="3">
    <source>
        <dbReference type="EMBL" id="BBA99809.1"/>
    </source>
</evidence>
<gene>
    <name evidence="3" type="ORF">RVR_6592</name>
</gene>
<dbReference type="RefSeq" id="WP_202235810.1">
    <property type="nucleotide sequence ID" value="NZ_AP018365.1"/>
</dbReference>
<keyword evidence="2" id="KW-0732">Signal</keyword>
<feature type="signal peptide" evidence="2">
    <location>
        <begin position="1"/>
        <end position="36"/>
    </location>
</feature>
<dbReference type="AlphaFoldDB" id="A0A7U3UW07"/>
<reference evidence="3 4" key="1">
    <citation type="journal article" date="2010" name="J. Bacteriol.">
        <title>Biochemical characterization of a novel indole prenyltransferase from Streptomyces sp. SN-593.</title>
        <authorList>
            <person name="Takahashi S."/>
            <person name="Takagi H."/>
            <person name="Toyoda A."/>
            <person name="Uramoto M."/>
            <person name="Nogawa T."/>
            <person name="Ueki M."/>
            <person name="Sakaki Y."/>
            <person name="Osada H."/>
        </authorList>
    </citation>
    <scope>NUCLEOTIDE SEQUENCE [LARGE SCALE GENOMIC DNA]</scope>
    <source>
        <strain evidence="3 4">SN-593</strain>
    </source>
</reference>
<evidence type="ECO:0000256" key="1">
    <source>
        <dbReference type="SAM" id="MobiDB-lite"/>
    </source>
</evidence>
<reference evidence="3 4" key="3">
    <citation type="journal article" date="2011" name="Nat. Chem. Biol.">
        <title>Reveromycin A biosynthesis uses RevG and RevJ for stereospecific spiroacetal formation.</title>
        <authorList>
            <person name="Takahashi S."/>
            <person name="Toyoda A."/>
            <person name="Sekiyama Y."/>
            <person name="Takagi H."/>
            <person name="Nogawa T."/>
            <person name="Uramoto M."/>
            <person name="Suzuki R."/>
            <person name="Koshino H."/>
            <person name="Kumano T."/>
            <person name="Panthee S."/>
            <person name="Dairi T."/>
            <person name="Ishikawa J."/>
            <person name="Ikeda H."/>
            <person name="Sakaki Y."/>
            <person name="Osada H."/>
        </authorList>
    </citation>
    <scope>NUCLEOTIDE SEQUENCE [LARGE SCALE GENOMIC DNA]</scope>
    <source>
        <strain evidence="3 4">SN-593</strain>
    </source>
</reference>
<accession>A0A7U3UW07</accession>
<feature type="region of interest" description="Disordered" evidence="1">
    <location>
        <begin position="30"/>
        <end position="62"/>
    </location>
</feature>
<feature type="chain" id="PRO_5032844579" evidence="2">
    <location>
        <begin position="37"/>
        <end position="62"/>
    </location>
</feature>
<keyword evidence="4" id="KW-1185">Reference proteome</keyword>
<proteinExistence type="predicted"/>